<dbReference type="AlphaFoldDB" id="A0A1G8H343"/>
<evidence type="ECO:0000256" key="7">
    <source>
        <dbReference type="ARBA" id="ARBA00023136"/>
    </source>
</evidence>
<dbReference type="Pfam" id="PF25539">
    <property type="entry name" value="Bestrophin_2"/>
    <property type="match status" value="1"/>
</dbReference>
<feature type="transmembrane region" description="Helical" evidence="9">
    <location>
        <begin position="20"/>
        <end position="45"/>
    </location>
</feature>
<comment type="subcellular location">
    <subcellularLocation>
        <location evidence="1">Cell membrane</location>
        <topology evidence="1">Multi-pass membrane protein</topology>
    </subcellularLocation>
</comment>
<evidence type="ECO:0000313" key="10">
    <source>
        <dbReference type="EMBL" id="SDI00979.1"/>
    </source>
</evidence>
<gene>
    <name evidence="10" type="ORF">SAMN05421818_13911</name>
</gene>
<evidence type="ECO:0000256" key="6">
    <source>
        <dbReference type="ARBA" id="ARBA00023065"/>
    </source>
</evidence>
<evidence type="ECO:0000256" key="1">
    <source>
        <dbReference type="ARBA" id="ARBA00004651"/>
    </source>
</evidence>
<keyword evidence="11" id="KW-1185">Reference proteome</keyword>
<feature type="transmembrane region" description="Helical" evidence="9">
    <location>
        <begin position="57"/>
        <end position="76"/>
    </location>
</feature>
<feature type="transmembrane region" description="Helical" evidence="9">
    <location>
        <begin position="238"/>
        <end position="260"/>
    </location>
</feature>
<feature type="transmembrane region" description="Helical" evidence="9">
    <location>
        <begin position="213"/>
        <end position="232"/>
    </location>
</feature>
<keyword evidence="5 9" id="KW-1133">Transmembrane helix</keyword>
<keyword evidence="6" id="KW-0406">Ion transport</keyword>
<keyword evidence="7 9" id="KW-0472">Membrane</keyword>
<evidence type="ECO:0000256" key="2">
    <source>
        <dbReference type="ARBA" id="ARBA00022448"/>
    </source>
</evidence>
<evidence type="ECO:0000256" key="8">
    <source>
        <dbReference type="ARBA" id="ARBA00034708"/>
    </source>
</evidence>
<keyword evidence="2" id="KW-0813">Transport</keyword>
<dbReference type="InterPro" id="IPR044669">
    <property type="entry name" value="YneE/VCCN1/2-like"/>
</dbReference>
<evidence type="ECO:0000256" key="4">
    <source>
        <dbReference type="ARBA" id="ARBA00022692"/>
    </source>
</evidence>
<name>A0A1G8H343_9FLAO</name>
<reference evidence="11" key="1">
    <citation type="submission" date="2016-10" db="EMBL/GenBank/DDBJ databases">
        <authorList>
            <person name="Varghese N."/>
            <person name="Submissions S."/>
        </authorList>
    </citation>
    <scope>NUCLEOTIDE SEQUENCE [LARGE SCALE GENOMIC DNA]</scope>
    <source>
        <strain evidence="11">DSM 23313</strain>
    </source>
</reference>
<evidence type="ECO:0000256" key="5">
    <source>
        <dbReference type="ARBA" id="ARBA00022989"/>
    </source>
</evidence>
<evidence type="ECO:0000256" key="3">
    <source>
        <dbReference type="ARBA" id="ARBA00022475"/>
    </source>
</evidence>
<dbReference type="PANTHER" id="PTHR33281:SF19">
    <property type="entry name" value="VOLTAGE-DEPENDENT ANION CHANNEL-FORMING PROTEIN YNEE"/>
    <property type="match status" value="1"/>
</dbReference>
<keyword evidence="4 9" id="KW-0812">Transmembrane</keyword>
<sequence>MIVRNKKHILQMLFIWKGSVLKKIAPTLFAIFLFSWLVYFCHYLFPDVIIPLNVGAFALVGISLAIFLGFCNNAAYDRFWEGRKQWGSLVIHTRSLAFQIQNYIQENEQFTKKDKEEGIKLIFAFCYALNLQLREKQDYEILKKYLSKEIYDTLLTKKFKPTFLLNELTAWIAKQHREGRMDSITLTRIDENLDQMSIVLGACERIVHTKIPFVYFVILHRTVYIYCFILPFGLIDLIIWVMPFFVTFVAYTFIALDAVVAEIAEPFGEEENDLALDQMCANIEYSICEISDMPTPILLSHDHNYIVR</sequence>
<dbReference type="GO" id="GO:0005254">
    <property type="term" value="F:chloride channel activity"/>
    <property type="evidence" value="ECO:0007669"/>
    <property type="project" value="InterPro"/>
</dbReference>
<comment type="similarity">
    <text evidence="8">Belongs to the anion channel-forming bestrophin (TC 1.A.46) family.</text>
</comment>
<dbReference type="PANTHER" id="PTHR33281">
    <property type="entry name" value="UPF0187 PROTEIN YNEE"/>
    <property type="match status" value="1"/>
</dbReference>
<keyword evidence="3" id="KW-1003">Cell membrane</keyword>
<organism evidence="10 11">
    <name type="scientific">Myroides phaeus</name>
    <dbReference type="NCBI Taxonomy" id="702745"/>
    <lineage>
        <taxon>Bacteria</taxon>
        <taxon>Pseudomonadati</taxon>
        <taxon>Bacteroidota</taxon>
        <taxon>Flavobacteriia</taxon>
        <taxon>Flavobacteriales</taxon>
        <taxon>Flavobacteriaceae</taxon>
        <taxon>Myroides</taxon>
    </lineage>
</organism>
<evidence type="ECO:0000313" key="11">
    <source>
        <dbReference type="Proteomes" id="UP000243588"/>
    </source>
</evidence>
<protein>
    <submittedName>
        <fullName evidence="10">Putative membrane protein</fullName>
    </submittedName>
</protein>
<dbReference type="RefSeq" id="WP_090410497.1">
    <property type="nucleotide sequence ID" value="NZ_FNDQ01000039.1"/>
</dbReference>
<dbReference type="EMBL" id="FNDQ01000039">
    <property type="protein sequence ID" value="SDI00979.1"/>
    <property type="molecule type" value="Genomic_DNA"/>
</dbReference>
<accession>A0A1G8H343</accession>
<dbReference type="GO" id="GO:0005886">
    <property type="term" value="C:plasma membrane"/>
    <property type="evidence" value="ECO:0007669"/>
    <property type="project" value="UniProtKB-SubCell"/>
</dbReference>
<dbReference type="Proteomes" id="UP000243588">
    <property type="component" value="Unassembled WGS sequence"/>
</dbReference>
<evidence type="ECO:0000256" key="9">
    <source>
        <dbReference type="SAM" id="Phobius"/>
    </source>
</evidence>
<proteinExistence type="inferred from homology"/>